<evidence type="ECO:0000313" key="2">
    <source>
        <dbReference type="Proteomes" id="UP000006860"/>
    </source>
</evidence>
<dbReference type="OrthoDB" id="286365at2"/>
<accession>F0SMN1</accession>
<dbReference type="AlphaFoldDB" id="F0SMN1"/>
<dbReference type="EMBL" id="CP002546">
    <property type="protein sequence ID" value="ADY58850.1"/>
    <property type="molecule type" value="Genomic_DNA"/>
</dbReference>
<name>F0SMN1_RUBBR</name>
<dbReference type="HOGENOM" id="CLU_1642444_0_0_0"/>
<evidence type="ECO:0000313" key="1">
    <source>
        <dbReference type="EMBL" id="ADY58850.1"/>
    </source>
</evidence>
<dbReference type="Proteomes" id="UP000006860">
    <property type="component" value="Chromosome"/>
</dbReference>
<sequence length="161" mass="18175">MARIEEDREDLYGEATAYPQRGEFAHSADEHDVLFVGLKPGMKAAFYFGADPVYQFDGQGKLRRVYRHGALFRSQGTTLAQLIRERTTEQTTLVRHDLTPAELQTVLAEMRTHLHDIQQRSITHKLPLLRCTIDADVFQKAVQNACQTILGQADPLAPALK</sequence>
<dbReference type="KEGG" id="pbs:Plabr_1237"/>
<proteinExistence type="predicted"/>
<keyword evidence="2" id="KW-1185">Reference proteome</keyword>
<dbReference type="RefSeq" id="WP_013627583.1">
    <property type="nucleotide sequence ID" value="NC_015174.1"/>
</dbReference>
<protein>
    <submittedName>
        <fullName evidence="1">Uncharacterized protein</fullName>
    </submittedName>
</protein>
<reference evidence="2" key="1">
    <citation type="submission" date="2011-02" db="EMBL/GenBank/DDBJ databases">
        <title>The complete genome of Planctomyces brasiliensis DSM 5305.</title>
        <authorList>
            <person name="Lucas S."/>
            <person name="Copeland A."/>
            <person name="Lapidus A."/>
            <person name="Bruce D."/>
            <person name="Goodwin L."/>
            <person name="Pitluck S."/>
            <person name="Kyrpides N."/>
            <person name="Mavromatis K."/>
            <person name="Pagani I."/>
            <person name="Ivanova N."/>
            <person name="Ovchinnikova G."/>
            <person name="Lu M."/>
            <person name="Detter J.C."/>
            <person name="Han C."/>
            <person name="Land M."/>
            <person name="Hauser L."/>
            <person name="Markowitz V."/>
            <person name="Cheng J.-F."/>
            <person name="Hugenholtz P."/>
            <person name="Woyke T."/>
            <person name="Wu D."/>
            <person name="Tindall B."/>
            <person name="Pomrenke H.G."/>
            <person name="Brambilla E."/>
            <person name="Klenk H.-P."/>
            <person name="Eisen J.A."/>
        </authorList>
    </citation>
    <scope>NUCLEOTIDE SEQUENCE [LARGE SCALE GENOMIC DNA]</scope>
    <source>
        <strain evidence="2">ATCC 49424 / DSM 5305 / JCM 21570 / NBRC 103401 / IFAM 1448</strain>
    </source>
</reference>
<dbReference type="eggNOG" id="ENOG5033JBP">
    <property type="taxonomic scope" value="Bacteria"/>
</dbReference>
<organism evidence="1 2">
    <name type="scientific">Rubinisphaera brasiliensis (strain ATCC 49424 / DSM 5305 / JCM 21570 / IAM 15109 / NBRC 103401 / IFAM 1448)</name>
    <name type="common">Planctomyces brasiliensis</name>
    <dbReference type="NCBI Taxonomy" id="756272"/>
    <lineage>
        <taxon>Bacteria</taxon>
        <taxon>Pseudomonadati</taxon>
        <taxon>Planctomycetota</taxon>
        <taxon>Planctomycetia</taxon>
        <taxon>Planctomycetales</taxon>
        <taxon>Planctomycetaceae</taxon>
        <taxon>Rubinisphaera</taxon>
    </lineage>
</organism>
<gene>
    <name evidence="1" type="ordered locus">Plabr_1237</name>
</gene>
<dbReference type="STRING" id="756272.Plabr_1237"/>